<comment type="caution">
    <text evidence="2">The sequence shown here is derived from an EMBL/GenBank/DDBJ whole genome shotgun (WGS) entry which is preliminary data.</text>
</comment>
<feature type="domain" description="Phage tail collar" evidence="1">
    <location>
        <begin position="7"/>
        <end position="63"/>
    </location>
</feature>
<sequence>MDEVYVGEIRPFAFPFPPQGWALCDGSILPINQYQALYAILGNRYGGDGVKTFALPDLRGRVPVHVGNEVRLAVAGGEETHVLTVGEMPPHTHLASALSSVGTVGNAQGNLWAITNVQAFTDIPNATMRQDALSTAGGSQPHNNMQPYQVLNYCIALVGLFPTQN</sequence>
<protein>
    <submittedName>
        <fullName evidence="2">Phage tail protein</fullName>
    </submittedName>
</protein>
<dbReference type="RefSeq" id="WP_122905400.1">
    <property type="nucleotide sequence ID" value="NZ_RHHS01000032.1"/>
</dbReference>
<reference evidence="2 3" key="1">
    <citation type="submission" date="2018-10" db="EMBL/GenBank/DDBJ databases">
        <title>Phylogenomics of Brevibacillus.</title>
        <authorList>
            <person name="Dunlap C."/>
        </authorList>
    </citation>
    <scope>NUCLEOTIDE SEQUENCE [LARGE SCALE GENOMIC DNA]</scope>
    <source>
        <strain evidence="2 3">DSM 100115</strain>
    </source>
</reference>
<evidence type="ECO:0000259" key="1">
    <source>
        <dbReference type="Pfam" id="PF07484"/>
    </source>
</evidence>
<organism evidence="2 3">
    <name type="scientific">Brevibacillus gelatini</name>
    <dbReference type="NCBI Taxonomy" id="1655277"/>
    <lineage>
        <taxon>Bacteria</taxon>
        <taxon>Bacillati</taxon>
        <taxon>Bacillota</taxon>
        <taxon>Bacilli</taxon>
        <taxon>Bacillales</taxon>
        <taxon>Paenibacillaceae</taxon>
        <taxon>Brevibacillus</taxon>
    </lineage>
</organism>
<dbReference type="Proteomes" id="UP000268829">
    <property type="component" value="Unassembled WGS sequence"/>
</dbReference>
<dbReference type="Gene3D" id="3.90.1340.10">
    <property type="entry name" value="Phage tail collar domain"/>
    <property type="match status" value="1"/>
</dbReference>
<evidence type="ECO:0000313" key="2">
    <source>
        <dbReference type="EMBL" id="RNB55908.1"/>
    </source>
</evidence>
<proteinExistence type="predicted"/>
<dbReference type="AlphaFoldDB" id="A0A3M8AXK7"/>
<dbReference type="InterPro" id="IPR037053">
    <property type="entry name" value="Phage_tail_collar_dom_sf"/>
</dbReference>
<keyword evidence="3" id="KW-1185">Reference proteome</keyword>
<dbReference type="EMBL" id="RHHS01000032">
    <property type="protein sequence ID" value="RNB55908.1"/>
    <property type="molecule type" value="Genomic_DNA"/>
</dbReference>
<name>A0A3M8AXK7_9BACL</name>
<evidence type="ECO:0000313" key="3">
    <source>
        <dbReference type="Proteomes" id="UP000268829"/>
    </source>
</evidence>
<dbReference type="SUPFAM" id="SSF88874">
    <property type="entry name" value="Receptor-binding domain of short tail fibre protein gp12"/>
    <property type="match status" value="1"/>
</dbReference>
<accession>A0A3M8AXK7</accession>
<dbReference type="InterPro" id="IPR011083">
    <property type="entry name" value="Phage_tail_collar_dom"/>
</dbReference>
<dbReference type="OrthoDB" id="9810174at2"/>
<dbReference type="Pfam" id="PF07484">
    <property type="entry name" value="Collar"/>
    <property type="match status" value="1"/>
</dbReference>
<gene>
    <name evidence="2" type="ORF">EDM57_13825</name>
</gene>